<evidence type="ECO:0000256" key="3">
    <source>
        <dbReference type="ARBA" id="ARBA00022827"/>
    </source>
</evidence>
<dbReference type="Gene3D" id="1.10.45.10">
    <property type="entry name" value="Vanillyl-alcohol Oxidase, Chain A, domain 4"/>
    <property type="match status" value="1"/>
</dbReference>
<dbReference type="Pfam" id="PF01565">
    <property type="entry name" value="FAD_binding_4"/>
    <property type="match status" value="1"/>
</dbReference>
<dbReference type="InterPro" id="IPR036318">
    <property type="entry name" value="FAD-bd_PCMH-like_sf"/>
</dbReference>
<dbReference type="InterPro" id="IPR016167">
    <property type="entry name" value="FAD-bd_PCMH_sub1"/>
</dbReference>
<dbReference type="SUPFAM" id="SSF56176">
    <property type="entry name" value="FAD-binding/transporter-associated domain-like"/>
    <property type="match status" value="1"/>
</dbReference>
<evidence type="ECO:0000259" key="5">
    <source>
        <dbReference type="PROSITE" id="PS51387"/>
    </source>
</evidence>
<gene>
    <name evidence="6" type="ORF">ABH943_008332</name>
</gene>
<dbReference type="InterPro" id="IPR016169">
    <property type="entry name" value="FAD-bd_PCMH_sub2"/>
</dbReference>
<dbReference type="Gene3D" id="3.30.465.10">
    <property type="match status" value="1"/>
</dbReference>
<evidence type="ECO:0000313" key="6">
    <source>
        <dbReference type="EMBL" id="MFK4448288.1"/>
    </source>
</evidence>
<dbReference type="EMBL" id="JBIYDN010000047">
    <property type="protein sequence ID" value="MFK4448288.1"/>
    <property type="molecule type" value="Genomic_DNA"/>
</dbReference>
<dbReference type="InterPro" id="IPR016166">
    <property type="entry name" value="FAD-bd_PCMH"/>
</dbReference>
<dbReference type="InterPro" id="IPR004113">
    <property type="entry name" value="FAD-bd_oxidored_4_C"/>
</dbReference>
<dbReference type="SUPFAM" id="SSF55103">
    <property type="entry name" value="FAD-linked oxidases, C-terminal domain"/>
    <property type="match status" value="1"/>
</dbReference>
<evidence type="ECO:0000256" key="1">
    <source>
        <dbReference type="ARBA" id="ARBA00001974"/>
    </source>
</evidence>
<protein>
    <submittedName>
        <fullName evidence="6">Glycolate oxidase</fullName>
        <ecNumber evidence="6">1.1.3.15</ecNumber>
    </submittedName>
</protein>
<keyword evidence="3" id="KW-0274">FAD</keyword>
<organism evidence="6 7">
    <name type="scientific">Caballeronia udeis</name>
    <dbReference type="NCBI Taxonomy" id="1232866"/>
    <lineage>
        <taxon>Bacteria</taxon>
        <taxon>Pseudomonadati</taxon>
        <taxon>Pseudomonadota</taxon>
        <taxon>Betaproteobacteria</taxon>
        <taxon>Burkholderiales</taxon>
        <taxon>Burkholderiaceae</taxon>
        <taxon>Caballeronia</taxon>
    </lineage>
</organism>
<comment type="caution">
    <text evidence="6">The sequence shown here is derived from an EMBL/GenBank/DDBJ whole genome shotgun (WGS) entry which is preliminary data.</text>
</comment>
<dbReference type="InterPro" id="IPR051914">
    <property type="entry name" value="FAD-linked_OxidoTrans_Type4"/>
</dbReference>
<name>A0ABW8MX42_9BURK</name>
<dbReference type="NCBIfam" id="NF008408">
    <property type="entry name" value="PRK11230.1"/>
    <property type="match status" value="1"/>
</dbReference>
<dbReference type="Pfam" id="PF02913">
    <property type="entry name" value="FAD-oxidase_C"/>
    <property type="match status" value="1"/>
</dbReference>
<comment type="cofactor">
    <cofactor evidence="1">
        <name>FAD</name>
        <dbReference type="ChEBI" id="CHEBI:57692"/>
    </cofactor>
</comment>
<keyword evidence="7" id="KW-1185">Reference proteome</keyword>
<accession>A0ABW8MX42</accession>
<feature type="domain" description="FAD-binding PCMH-type" evidence="5">
    <location>
        <begin position="52"/>
        <end position="230"/>
    </location>
</feature>
<dbReference type="PANTHER" id="PTHR42934">
    <property type="entry name" value="GLYCOLATE OXIDASE SUBUNIT GLCD"/>
    <property type="match status" value="1"/>
</dbReference>
<sequence length="499" mass="53419">MSYHYDEKIDGALPSHDCAQILAELSALLPGCEILHEKEDLRPFECDGLSSYRATPMVVVLPETIEEVQALLAFASKRQVPIVARGAGTGLSGGALPLEKGILLVMARFKKIISIDAEACVARVQPGVRNLAISQAAAPFGLYYAPDPSSQIACSIGGNVAENSGGVHCLKYGLTVHNIQKLTIVTIDGELLTLGSDALDCPGFDLLALFTGSEGMLGVIVEVTVKLLTKPQSAKVLLASFDNVENAGRAVGEIIGAGIIPGGLEMMDNLAIRAAEDFIHAGYPVDAEAILLCELDGAEIDVLEDCERVEAILQAAGATDVRLSRDEEERQRFWAGRKNAFPAVGRISPDYYCMDGTIPRRELPRVLRSISELSAEYGLQVANVFHAGDGNMHPLILFDANTPGETERAEGIGARILELCVEVGGSITGEHGVGREKINQMCAQFNSDELSLFHAVKAAFDPAGLLNPGKNIPTLHRCAEFGSMHVHHGELTFPALERF</sequence>
<dbReference type="InterPro" id="IPR006094">
    <property type="entry name" value="Oxid_FAD_bind_N"/>
</dbReference>
<dbReference type="Gene3D" id="3.30.70.2190">
    <property type="match status" value="1"/>
</dbReference>
<dbReference type="Proteomes" id="UP001620514">
    <property type="component" value="Unassembled WGS sequence"/>
</dbReference>
<proteinExistence type="predicted"/>
<evidence type="ECO:0000256" key="2">
    <source>
        <dbReference type="ARBA" id="ARBA00022630"/>
    </source>
</evidence>
<dbReference type="Gene3D" id="3.30.70.2740">
    <property type="match status" value="1"/>
</dbReference>
<keyword evidence="4 6" id="KW-0560">Oxidoreductase</keyword>
<dbReference type="GO" id="GO:0003973">
    <property type="term" value="F:(S)-2-hydroxy-acid oxidase activity"/>
    <property type="evidence" value="ECO:0007669"/>
    <property type="project" value="UniProtKB-EC"/>
</dbReference>
<dbReference type="PROSITE" id="PS51387">
    <property type="entry name" value="FAD_PCMH"/>
    <property type="match status" value="1"/>
</dbReference>
<evidence type="ECO:0000313" key="7">
    <source>
        <dbReference type="Proteomes" id="UP001620514"/>
    </source>
</evidence>
<dbReference type="RefSeq" id="WP_404614466.1">
    <property type="nucleotide sequence ID" value="NZ_JBIYDN010000047.1"/>
</dbReference>
<evidence type="ECO:0000256" key="4">
    <source>
        <dbReference type="ARBA" id="ARBA00023002"/>
    </source>
</evidence>
<dbReference type="Gene3D" id="3.30.43.10">
    <property type="entry name" value="Uridine Diphospho-n-acetylenolpyruvylglucosamine Reductase, domain 2"/>
    <property type="match status" value="1"/>
</dbReference>
<reference evidence="6 7" key="1">
    <citation type="submission" date="2024-10" db="EMBL/GenBank/DDBJ databases">
        <authorList>
            <person name="Deangelis K."/>
            <person name="Huntemann M."/>
            <person name="Clum A."/>
            <person name="Wang J."/>
            <person name="Palaniappan K."/>
            <person name="Ritter S."/>
            <person name="Chen I.-M."/>
            <person name="Stamatis D."/>
            <person name="Reddy T."/>
            <person name="O'Malley R."/>
            <person name="Daum C."/>
            <person name="Ng V."/>
            <person name="Ivanova N."/>
            <person name="Kyrpides N."/>
            <person name="Woyke T."/>
        </authorList>
    </citation>
    <scope>NUCLEOTIDE SEQUENCE [LARGE SCALE GENOMIC DNA]</scope>
    <source>
        <strain evidence="6 7">GAS97</strain>
    </source>
</reference>
<reference evidence="6 7" key="2">
    <citation type="submission" date="2024-11" db="EMBL/GenBank/DDBJ databases">
        <title>Using genomics to understand microbial adaptation to soil warming.</title>
        <authorList>
            <person name="Deangelis K.M. PhD."/>
        </authorList>
    </citation>
    <scope>NUCLEOTIDE SEQUENCE [LARGE SCALE GENOMIC DNA]</scope>
    <source>
        <strain evidence="6 7">GAS97</strain>
    </source>
</reference>
<dbReference type="InterPro" id="IPR016164">
    <property type="entry name" value="FAD-linked_Oxase-like_C"/>
</dbReference>
<dbReference type="EC" id="1.1.3.15" evidence="6"/>
<dbReference type="PANTHER" id="PTHR42934:SF1">
    <property type="entry name" value="GLYCOLATE OXIDASE SUBUNIT GLCD"/>
    <property type="match status" value="1"/>
</dbReference>
<dbReference type="InterPro" id="IPR016171">
    <property type="entry name" value="Vanillyl_alc_oxidase_C-sub2"/>
</dbReference>
<keyword evidence="2" id="KW-0285">Flavoprotein</keyword>